<dbReference type="GeneID" id="97988375"/>
<organism evidence="1 2">
    <name type="scientific">Eisenbergiella massiliensis</name>
    <dbReference type="NCBI Taxonomy" id="1720294"/>
    <lineage>
        <taxon>Bacteria</taxon>
        <taxon>Bacillati</taxon>
        <taxon>Bacillota</taxon>
        <taxon>Clostridia</taxon>
        <taxon>Lachnospirales</taxon>
        <taxon>Lachnospiraceae</taxon>
        <taxon>Eisenbergiella</taxon>
    </lineage>
</organism>
<dbReference type="EMBL" id="QVLV01000011">
    <property type="protein sequence ID" value="RGE58456.1"/>
    <property type="molecule type" value="Genomic_DNA"/>
</dbReference>
<dbReference type="PANTHER" id="PTHR35279">
    <property type="match status" value="1"/>
</dbReference>
<name>A0A3E3I1K4_9FIRM</name>
<reference evidence="1" key="1">
    <citation type="submission" date="2018-08" db="EMBL/GenBank/DDBJ databases">
        <title>A genome reference for cultivated species of the human gut microbiota.</title>
        <authorList>
            <person name="Zou Y."/>
            <person name="Xue W."/>
            <person name="Luo G."/>
        </authorList>
    </citation>
    <scope>NUCLEOTIDE SEQUENCE [LARGE SCALE GENOMIC DNA]</scope>
    <source>
        <strain evidence="1">TF05-5AC</strain>
    </source>
</reference>
<dbReference type="PANTHER" id="PTHR35279:SF1">
    <property type="entry name" value="ARABINANASE_LEVANSUCRASE_INVERTASE"/>
    <property type="match status" value="1"/>
</dbReference>
<dbReference type="InterPro" id="IPR023296">
    <property type="entry name" value="Glyco_hydro_beta-prop_sf"/>
</dbReference>
<proteinExistence type="predicted"/>
<evidence type="ECO:0000313" key="2">
    <source>
        <dbReference type="Proteomes" id="UP000260812"/>
    </source>
</evidence>
<accession>A0A3E3I1K4</accession>
<keyword evidence="2" id="KW-1185">Reference proteome</keyword>
<sequence length="344" mass="39964">MIELSDTRIQKYMTPYRYPKPVLHGSGTEGAFDSMAVDIPFVFRHQDCFYMLYTGFDGKGYQSALAVSDDLLHWKHKAVILKRHMESDRWDRIGGAATWMIKESDSLWEVPRLKKVDGKYWMVYHSYPGTGYESGPAEIGLAWTQDEELLDWHFPDKPVFSWRDGEAWEAGGLYKACIIQNDGLWYMFYNAKDKKERWTEQTGMAWSPDLEHWTRCRENPVLRVNPDSWDERFVSDPCIVKDGDVWVNFYFGYGRMYEDGHTHAQEGLALSRDLFTWEKVKEPILTYGKPGAIDSGHAHKASVLFYNGILYHFYCGTRPAQEGDAAQAYGEYRTICLASQEKVW</sequence>
<dbReference type="RefSeq" id="WP_117544921.1">
    <property type="nucleotide sequence ID" value="NZ_JBKUNB010000005.1"/>
</dbReference>
<protein>
    <recommendedName>
        <fullName evidence="3">Glycosyl hydrolase family 32 N-terminal domain-containing protein</fullName>
    </recommendedName>
</protein>
<dbReference type="Proteomes" id="UP000260812">
    <property type="component" value="Unassembled WGS sequence"/>
</dbReference>
<evidence type="ECO:0008006" key="3">
    <source>
        <dbReference type="Google" id="ProtNLM"/>
    </source>
</evidence>
<dbReference type="AlphaFoldDB" id="A0A3E3I1K4"/>
<comment type="caution">
    <text evidence="1">The sequence shown here is derived from an EMBL/GenBank/DDBJ whole genome shotgun (WGS) entry which is preliminary data.</text>
</comment>
<gene>
    <name evidence="1" type="ORF">DXC51_16235</name>
</gene>
<dbReference type="Gene3D" id="2.115.10.20">
    <property type="entry name" value="Glycosyl hydrolase domain, family 43"/>
    <property type="match status" value="3"/>
</dbReference>
<evidence type="ECO:0000313" key="1">
    <source>
        <dbReference type="EMBL" id="RGE58456.1"/>
    </source>
</evidence>
<dbReference type="SUPFAM" id="SSF75005">
    <property type="entry name" value="Arabinanase/levansucrase/invertase"/>
    <property type="match status" value="2"/>
</dbReference>